<dbReference type="EMBL" id="ML996573">
    <property type="protein sequence ID" value="KAF2757630.1"/>
    <property type="molecule type" value="Genomic_DNA"/>
</dbReference>
<feature type="region of interest" description="Disordered" evidence="1">
    <location>
        <begin position="61"/>
        <end position="84"/>
    </location>
</feature>
<feature type="region of interest" description="Disordered" evidence="1">
    <location>
        <begin position="645"/>
        <end position="668"/>
    </location>
</feature>
<accession>A0A6A6W6P2</accession>
<dbReference type="RefSeq" id="XP_033600081.1">
    <property type="nucleotide sequence ID" value="XM_033745549.1"/>
</dbReference>
<evidence type="ECO:0000313" key="3">
    <source>
        <dbReference type="Proteomes" id="UP000799437"/>
    </source>
</evidence>
<feature type="compositionally biased region" description="Basic and acidic residues" evidence="1">
    <location>
        <begin position="151"/>
        <end position="161"/>
    </location>
</feature>
<dbReference type="OrthoDB" id="5426563at2759"/>
<evidence type="ECO:0000313" key="2">
    <source>
        <dbReference type="EMBL" id="KAF2757630.1"/>
    </source>
</evidence>
<gene>
    <name evidence="2" type="ORF">EJ05DRAFT_486663</name>
</gene>
<feature type="compositionally biased region" description="Basic and acidic residues" evidence="1">
    <location>
        <begin position="70"/>
        <end position="83"/>
    </location>
</feature>
<reference evidence="2" key="1">
    <citation type="journal article" date="2020" name="Stud. Mycol.">
        <title>101 Dothideomycetes genomes: a test case for predicting lifestyles and emergence of pathogens.</title>
        <authorList>
            <person name="Haridas S."/>
            <person name="Albert R."/>
            <person name="Binder M."/>
            <person name="Bloem J."/>
            <person name="Labutti K."/>
            <person name="Salamov A."/>
            <person name="Andreopoulos B."/>
            <person name="Baker S."/>
            <person name="Barry K."/>
            <person name="Bills G."/>
            <person name="Bluhm B."/>
            <person name="Cannon C."/>
            <person name="Castanera R."/>
            <person name="Culley D."/>
            <person name="Daum C."/>
            <person name="Ezra D."/>
            <person name="Gonzalez J."/>
            <person name="Henrissat B."/>
            <person name="Kuo A."/>
            <person name="Liang C."/>
            <person name="Lipzen A."/>
            <person name="Lutzoni F."/>
            <person name="Magnuson J."/>
            <person name="Mondo S."/>
            <person name="Nolan M."/>
            <person name="Ohm R."/>
            <person name="Pangilinan J."/>
            <person name="Park H.-J."/>
            <person name="Ramirez L."/>
            <person name="Alfaro M."/>
            <person name="Sun H."/>
            <person name="Tritt A."/>
            <person name="Yoshinaga Y."/>
            <person name="Zwiers L.-H."/>
            <person name="Turgeon B."/>
            <person name="Goodwin S."/>
            <person name="Spatafora J."/>
            <person name="Crous P."/>
            <person name="Grigoriev I."/>
        </authorList>
    </citation>
    <scope>NUCLEOTIDE SEQUENCE</scope>
    <source>
        <strain evidence="2">CBS 121739</strain>
    </source>
</reference>
<sequence length="691" mass="77298">MNWTGGRLQRHSKNSTNTVVSRQKQHFARVRAQLQSTASPTVPFIPSFAQAEQDRLVGRKAYQGRPHRRDKPDLDAIHERPTERTPLSTEWYLGRNLDHYRSQTEVPKPKLLRERAVSKEKTLHVERPFKQQGQLYDPHARLTDQNPPDRNAQDMHAADDGNFDDERRRLLQQDDWVGIAPSRPLQMHFRSRREKSRVGKRRKVAVNMRARHGLSCEEMIHFSVPQFQYAPGSIDDEDISIRIGPDALPWQSPEVERCRRTTSPRSDLMLLDAEPTTENHQIRSMVSPCIADRTSNFYRESDISQQNAKVAFSPVPVSTPGLGCRILGEQGDDVSNRAAETWNAGRKCDRGVLQPPRMKLNSSITHGPGVRDVLDSVGHGPQLHLHGPVRAYFPSSSARPLKNASPSVSRVDSNVDWRDFLALPSQHSASPRRSRQRSEDSSPTSSLPCSAKPLESISTSLFVDSWCERTHRNQIYPDMGKSPTPPKATAAMPSCPRRKSEGLDSPRLHLAVAGAATGDEVWRKFVFSDRSFTDSAEGTDVEDHSVVATDGATVVKAARSIISHSLSPSASERMIVTSEEDSDMSPVSLGCFHGDMHARHAQQYDLVSTSAMRTSKKRMYVIASDSMYNHASQDDAPYALESRRYEKASLPEDDTPNSKSARAPTWSASTILPRQNLSSFSSSLEKNLGVL</sequence>
<keyword evidence="3" id="KW-1185">Reference proteome</keyword>
<feature type="region of interest" description="Disordered" evidence="1">
    <location>
        <begin position="422"/>
        <end position="452"/>
    </location>
</feature>
<feature type="region of interest" description="Disordered" evidence="1">
    <location>
        <begin position="122"/>
        <end position="161"/>
    </location>
</feature>
<dbReference type="GeneID" id="54486603"/>
<organism evidence="2 3">
    <name type="scientific">Pseudovirgaria hyperparasitica</name>
    <dbReference type="NCBI Taxonomy" id="470096"/>
    <lineage>
        <taxon>Eukaryota</taxon>
        <taxon>Fungi</taxon>
        <taxon>Dikarya</taxon>
        <taxon>Ascomycota</taxon>
        <taxon>Pezizomycotina</taxon>
        <taxon>Dothideomycetes</taxon>
        <taxon>Dothideomycetes incertae sedis</taxon>
        <taxon>Acrospermales</taxon>
        <taxon>Acrospermaceae</taxon>
        <taxon>Pseudovirgaria</taxon>
    </lineage>
</organism>
<name>A0A6A6W6P2_9PEZI</name>
<proteinExistence type="predicted"/>
<protein>
    <submittedName>
        <fullName evidence="2">Uncharacterized protein</fullName>
    </submittedName>
</protein>
<dbReference type="Proteomes" id="UP000799437">
    <property type="component" value="Unassembled WGS sequence"/>
</dbReference>
<evidence type="ECO:0000256" key="1">
    <source>
        <dbReference type="SAM" id="MobiDB-lite"/>
    </source>
</evidence>
<feature type="region of interest" description="Disordered" evidence="1">
    <location>
        <begin position="475"/>
        <end position="503"/>
    </location>
</feature>
<dbReference type="AlphaFoldDB" id="A0A6A6W6P2"/>